<dbReference type="EMBL" id="QTPM01000078">
    <property type="protein sequence ID" value="RQY80472.1"/>
    <property type="molecule type" value="Genomic_DNA"/>
</dbReference>
<evidence type="ECO:0000313" key="1">
    <source>
        <dbReference type="EMBL" id="RQY80472.1"/>
    </source>
</evidence>
<proteinExistence type="predicted"/>
<dbReference type="RefSeq" id="WP_124492546.1">
    <property type="nucleotide sequence ID" value="NZ_QTPJ01000095.1"/>
</dbReference>
<name>A0ABX9YDQ1_9BURK</name>
<reference evidence="1 2" key="1">
    <citation type="submission" date="2018-08" db="EMBL/GenBank/DDBJ databases">
        <title>Comparative analysis of Burkholderia isolates from Puerto Rico.</title>
        <authorList>
            <person name="Hall C."/>
            <person name="Sahl J."/>
            <person name="Wagner D."/>
        </authorList>
    </citation>
    <scope>NUCLEOTIDE SEQUENCE [LARGE SCALE GENOMIC DNA]</scope>
    <source>
        <strain evidence="1 2">Bp8966</strain>
    </source>
</reference>
<protein>
    <recommendedName>
        <fullName evidence="3">Baseplate protein J-like domain-containing protein</fullName>
    </recommendedName>
</protein>
<sequence length="1795" mass="192688">MAANKEAAPFVLDDRTIGTRLDNLRAYCQRLPFEDGRGATGTWAQVLLGLEAGKEDEKWSSERQRLVEWYESPHKADQRLPAERAFLLALMGMLETPRALLNALPARHRALYYEQMLALKPRDAQPDQVTVHFTLADGAKEVVLPAGLRLEAGQDGAGNALQYALDAPIAVNAARLTDVRWVVKDPLVRTGRRARVVMDEAAGVAWPTGGVRLFEAAPLKPGLPPRPDADRAVASGRMVGSPVLAVAGGERSWTVTFGSVPGPVKAELSVGDAWVALECVKHPSDDKKRIVRLGAQAGAPTPVEDPDGLSATPLLRLTSEAGDPVPAVTQLELSVTGAVNVHCAADDGTALAGGGLPFGETADAGQGVSLISPEWWRLGPKLTTVTVKPTWVGLPTTSFNAWYGPDEKQKDANWFKVDKNLSVDLDNGTPLDQEKWKAFPSDSPATRVQNLADVAKLIKRDTGYPSASSMTNSALTVQATIAYREKGLAQPLPGPLPLFEGAAAPQQKPLAIALQDARLPVVAADTPAPDDDDPAAWPWRVRVALSQSFLQAEYDAHLRAPEQIVVFDTKQTITSEGPKTTSVTDPNDKEKTVDVPVLVAVDAPKGVFPDTEINPEGETTTSTGKKILMPAMTKQSIDVHTPVPVTVPKAQWHAPYVPQWSGLQVDYTATDRELTQRVITPFGYASSDDPAQDADLYLGVDGIDAGQLLTLHWQLNSPDALPLEWQYLAPGDRWQRLPVADGTDALRTSGQWSVDWPGDATRTSRSLPAGRMWLRGRARGLTAPDRLQPWLPTRPWLTGLVTNAARATLANVPFTQPLLPGSITQALNAPAGLQSVEQAWQSTGGQVAEPQAAFEARVARRLQHRERGLNNQDLKTLLGEQYPGIRELVVLEPTREANGSLKQTLVVMPGPTLSDSDDPLRPALSPAHLDGMQTWLKARTSPWLTLACVNPTYVAVSVSWEIDYQTGLSRTIGDARVKAALEAAFVPWAREPDNGKPVIAHAITQGAVRDVLRSVPEVLTVKTVRLNGEDARDLLMAPGQVAVLRCVPLEYEGLTMAWVGPQDTDYGELTLVGNGQERATIEVTVPKAVAGLGAAPIGTADAEVVLVDLDTGTVLPSEPNETGLWVERKTFKTDVPSTLQASRYAAPAKLTPTEDSSHQFDVRAGAGACGVYRIGAAVTLKVNGVPDTTLQSAQVGQVVTANVKASAQQWPSAWRQHDKWNVTRFDHALTPEQSGASAQVTATLTKYWLGPVDGAKVDTALNYTNVTGHWNSLQWTNDSNGRADTDIKPLNNLLPDSLAGQDHDVVLWYVNPAPGKSYGVDANSKIGDVILNTGAISFMPDAADPQRAALYALRLSTTKPAKGGTDGIGKAINQVGQSFLLTVNDARDQNGAIFNVNLKTLAMDAPIIDYARTDLTKPSGWECVSEDIDVVSTLAQGVQCDVTRYVLRAKPPASETVSLEPFTVTDGVTSGVVKNATSNGNLSNQGLVLLNSSALLSMYGEGDTIRLWWWNPTPGKAVGLAAGSTIGEIALNGAVSFEARQNEPGQVSLYGMRLKTCHTPLQSQPGAKIGGMHGWKDTENDVLVQVSGSKDVDYMLRIGAGATTPLGIGEPELTHIGSWNHPFSRNQSIFAKVDGTPPNGVVVEWQRDSFSLSPEAFQAHPITHFKVPKSALDTVDFRNQLKAIGLTLIGTPHFYYADSGNVCIWFVQPSAPVGIAAKSNIGTIPIANDTDLTIPVSNAADGTLDVYVLKISGLINQVSSSEHYAEVEILIQGKGWRKESQRKLTSMSTPGSTLS</sequence>
<comment type="caution">
    <text evidence="1">The sequence shown here is derived from an EMBL/GenBank/DDBJ whole genome shotgun (WGS) entry which is preliminary data.</text>
</comment>
<accession>A0ABX9YDQ1</accession>
<keyword evidence="2" id="KW-1185">Reference proteome</keyword>
<dbReference type="Proteomes" id="UP000281098">
    <property type="component" value="Unassembled WGS sequence"/>
</dbReference>
<organism evidence="1 2">
    <name type="scientific">Burkholderia stagnalis</name>
    <dbReference type="NCBI Taxonomy" id="1503054"/>
    <lineage>
        <taxon>Bacteria</taxon>
        <taxon>Pseudomonadati</taxon>
        <taxon>Pseudomonadota</taxon>
        <taxon>Betaproteobacteria</taxon>
        <taxon>Burkholderiales</taxon>
        <taxon>Burkholderiaceae</taxon>
        <taxon>Burkholderia</taxon>
        <taxon>Burkholderia cepacia complex</taxon>
    </lineage>
</organism>
<evidence type="ECO:0008006" key="3">
    <source>
        <dbReference type="Google" id="ProtNLM"/>
    </source>
</evidence>
<gene>
    <name evidence="1" type="ORF">DF017_34085</name>
</gene>
<evidence type="ECO:0000313" key="2">
    <source>
        <dbReference type="Proteomes" id="UP000281098"/>
    </source>
</evidence>